<keyword evidence="1" id="KW-0472">Membrane</keyword>
<proteinExistence type="predicted"/>
<dbReference type="AlphaFoldDB" id="A0A8J3II74"/>
<feature type="transmembrane region" description="Helical" evidence="1">
    <location>
        <begin position="140"/>
        <end position="158"/>
    </location>
</feature>
<accession>A0A8J3II74</accession>
<dbReference type="Proteomes" id="UP000597444">
    <property type="component" value="Unassembled WGS sequence"/>
</dbReference>
<comment type="caution">
    <text evidence="2">The sequence shown here is derived from an EMBL/GenBank/DDBJ whole genome shotgun (WGS) entry which is preliminary data.</text>
</comment>
<keyword evidence="3" id="KW-1185">Reference proteome</keyword>
<dbReference type="RefSeq" id="WP_220201653.1">
    <property type="nucleotide sequence ID" value="NZ_BNJK01000001.1"/>
</dbReference>
<dbReference type="EMBL" id="BNJK01000001">
    <property type="protein sequence ID" value="GHO90706.1"/>
    <property type="molecule type" value="Genomic_DNA"/>
</dbReference>
<name>A0A8J3II74_9CHLR</name>
<feature type="transmembrane region" description="Helical" evidence="1">
    <location>
        <begin position="104"/>
        <end position="120"/>
    </location>
</feature>
<keyword evidence="1" id="KW-0812">Transmembrane</keyword>
<feature type="transmembrane region" description="Helical" evidence="1">
    <location>
        <begin position="35"/>
        <end position="55"/>
    </location>
</feature>
<gene>
    <name evidence="2" type="ORF">KSF_007540</name>
</gene>
<organism evidence="2 3">
    <name type="scientific">Reticulibacter mediterranei</name>
    <dbReference type="NCBI Taxonomy" id="2778369"/>
    <lineage>
        <taxon>Bacteria</taxon>
        <taxon>Bacillati</taxon>
        <taxon>Chloroflexota</taxon>
        <taxon>Ktedonobacteria</taxon>
        <taxon>Ktedonobacterales</taxon>
        <taxon>Reticulibacteraceae</taxon>
        <taxon>Reticulibacter</taxon>
    </lineage>
</organism>
<reference evidence="2" key="1">
    <citation type="submission" date="2020-10" db="EMBL/GenBank/DDBJ databases">
        <title>Taxonomic study of unclassified bacteria belonging to the class Ktedonobacteria.</title>
        <authorList>
            <person name="Yabe S."/>
            <person name="Wang C.M."/>
            <person name="Zheng Y."/>
            <person name="Sakai Y."/>
            <person name="Cavaletti L."/>
            <person name="Monciardini P."/>
            <person name="Donadio S."/>
        </authorList>
    </citation>
    <scope>NUCLEOTIDE SEQUENCE</scope>
    <source>
        <strain evidence="2">ID150040</strain>
    </source>
</reference>
<evidence type="ECO:0000313" key="3">
    <source>
        <dbReference type="Proteomes" id="UP000597444"/>
    </source>
</evidence>
<evidence type="ECO:0000313" key="2">
    <source>
        <dbReference type="EMBL" id="GHO90706.1"/>
    </source>
</evidence>
<sequence length="177" mass="19166">MSTLIYAQLTGKREEAIPNTSTSTSPPGVQSYMDVLAALVPAEVLTVHTVVLSFTTMTEKNQAGELVTTITQPGTLKWVFVALLLLSISLYFVGHRSSWDRWDFMRMLIPPLAFVGWTMLQKATAFDAIAPDLGQASRDAIAVIGAVILAVIAAQLAYQADQKKPIPVQLPEAVHGD</sequence>
<evidence type="ECO:0000256" key="1">
    <source>
        <dbReference type="SAM" id="Phobius"/>
    </source>
</evidence>
<protein>
    <submittedName>
        <fullName evidence="2">Uncharacterized protein</fullName>
    </submittedName>
</protein>
<feature type="transmembrane region" description="Helical" evidence="1">
    <location>
        <begin position="75"/>
        <end position="92"/>
    </location>
</feature>
<keyword evidence="1" id="KW-1133">Transmembrane helix</keyword>